<organism evidence="6 7">
    <name type="scientific">Phytohabitans rumicis</name>
    <dbReference type="NCBI Taxonomy" id="1076125"/>
    <lineage>
        <taxon>Bacteria</taxon>
        <taxon>Bacillati</taxon>
        <taxon>Actinomycetota</taxon>
        <taxon>Actinomycetes</taxon>
        <taxon>Micromonosporales</taxon>
        <taxon>Micromonosporaceae</taxon>
    </lineage>
</organism>
<name>A0A6V8L4B5_9ACTN</name>
<dbReference type="EMBL" id="BLPG01000001">
    <property type="protein sequence ID" value="GFJ89661.1"/>
    <property type="molecule type" value="Genomic_DNA"/>
</dbReference>
<gene>
    <name evidence="6" type="ORF">Prum_033030</name>
</gene>
<sequence>MQVPKRGALLGAWVRPESYGQPGRLAAIDGWQVSLGRRLDIVNTYRRFDEDFGTESDREFVRQGLTIMLSWASGDTRSITSGRHDELIRAQARRVRAIGAPILLRFRWEMDRPNLRATMWSAEDFIAAWRYVRRVFAQERVRNAAWVWCPTAEGFARGDAPSFYPGDDAVDWTCVDVYAGSDFRPIGELMAPFLRWAAGRPKPIVVGEFGVAREWGSAPRAQWLRDAARLFKANPQIRAVSYFESNPDGNGPKQQFRLADDPPALAAFVELARDPWFNVRGRR</sequence>
<feature type="domain" description="GH26" evidence="5">
    <location>
        <begin position="1"/>
        <end position="268"/>
    </location>
</feature>
<protein>
    <recommendedName>
        <fullName evidence="5">GH26 domain-containing protein</fullName>
    </recommendedName>
</protein>
<dbReference type="PROSITE" id="PS51764">
    <property type="entry name" value="GH26"/>
    <property type="match status" value="1"/>
</dbReference>
<dbReference type="Pfam" id="PF02156">
    <property type="entry name" value="Glyco_hydro_26"/>
    <property type="match status" value="1"/>
</dbReference>
<comment type="caution">
    <text evidence="6">The sequence shown here is derived from an EMBL/GenBank/DDBJ whole genome shotgun (WGS) entry which is preliminary data.</text>
</comment>
<dbReference type="PANTHER" id="PTHR40079">
    <property type="entry name" value="MANNAN ENDO-1,4-BETA-MANNOSIDASE E-RELATED"/>
    <property type="match status" value="1"/>
</dbReference>
<dbReference type="PANTHER" id="PTHR40079:SF4">
    <property type="entry name" value="GH26 DOMAIN-CONTAINING PROTEIN-RELATED"/>
    <property type="match status" value="1"/>
</dbReference>
<dbReference type="InterPro" id="IPR017853">
    <property type="entry name" value="GH"/>
</dbReference>
<dbReference type="InterPro" id="IPR022790">
    <property type="entry name" value="GH26_dom"/>
</dbReference>
<dbReference type="Proteomes" id="UP000482960">
    <property type="component" value="Unassembled WGS sequence"/>
</dbReference>
<dbReference type="GO" id="GO:0006080">
    <property type="term" value="P:substituted mannan metabolic process"/>
    <property type="evidence" value="ECO:0007669"/>
    <property type="project" value="InterPro"/>
</dbReference>
<dbReference type="GO" id="GO:0016985">
    <property type="term" value="F:mannan endo-1,4-beta-mannosidase activity"/>
    <property type="evidence" value="ECO:0007669"/>
    <property type="project" value="InterPro"/>
</dbReference>
<feature type="active site" description="Proton donor" evidence="4">
    <location>
        <position position="109"/>
    </location>
</feature>
<accession>A0A6V8L4B5</accession>
<evidence type="ECO:0000259" key="5">
    <source>
        <dbReference type="PROSITE" id="PS51764"/>
    </source>
</evidence>
<keyword evidence="3 4" id="KW-0326">Glycosidase</keyword>
<reference evidence="6 7" key="1">
    <citation type="submission" date="2020-03" db="EMBL/GenBank/DDBJ databases">
        <title>Whole genome shotgun sequence of Phytohabitans rumicis NBRC 108638.</title>
        <authorList>
            <person name="Komaki H."/>
            <person name="Tamura T."/>
        </authorList>
    </citation>
    <scope>NUCLEOTIDE SEQUENCE [LARGE SCALE GENOMIC DNA]</scope>
    <source>
        <strain evidence="6 7">NBRC 108638</strain>
    </source>
</reference>
<evidence type="ECO:0000313" key="6">
    <source>
        <dbReference type="EMBL" id="GFJ89661.1"/>
    </source>
</evidence>
<dbReference type="RefSeq" id="WP_246277908.1">
    <property type="nucleotide sequence ID" value="NZ_BAABJB010000007.1"/>
</dbReference>
<comment type="similarity">
    <text evidence="1 4">Belongs to the glycosyl hydrolase 26 family.</text>
</comment>
<keyword evidence="2 4" id="KW-0378">Hydrolase</keyword>
<dbReference type="Gene3D" id="3.20.20.80">
    <property type="entry name" value="Glycosidases"/>
    <property type="match status" value="1"/>
</dbReference>
<reference evidence="6 7" key="2">
    <citation type="submission" date="2020-03" db="EMBL/GenBank/DDBJ databases">
        <authorList>
            <person name="Ichikawa N."/>
            <person name="Kimura A."/>
            <person name="Kitahashi Y."/>
            <person name="Uohara A."/>
        </authorList>
    </citation>
    <scope>NUCLEOTIDE SEQUENCE [LARGE SCALE GENOMIC DNA]</scope>
    <source>
        <strain evidence="6 7">NBRC 108638</strain>
    </source>
</reference>
<keyword evidence="7" id="KW-1185">Reference proteome</keyword>
<dbReference type="InterPro" id="IPR000805">
    <property type="entry name" value="Glyco_hydro_26"/>
</dbReference>
<evidence type="ECO:0000256" key="4">
    <source>
        <dbReference type="PROSITE-ProRule" id="PRU01100"/>
    </source>
</evidence>
<dbReference type="SUPFAM" id="SSF51445">
    <property type="entry name" value="(Trans)glycosidases"/>
    <property type="match status" value="1"/>
</dbReference>
<evidence type="ECO:0000256" key="1">
    <source>
        <dbReference type="ARBA" id="ARBA00007754"/>
    </source>
</evidence>
<feature type="active site" description="Nucleophile" evidence="4">
    <location>
        <position position="208"/>
    </location>
</feature>
<dbReference type="AlphaFoldDB" id="A0A6V8L4B5"/>
<evidence type="ECO:0000256" key="3">
    <source>
        <dbReference type="ARBA" id="ARBA00023295"/>
    </source>
</evidence>
<evidence type="ECO:0000256" key="2">
    <source>
        <dbReference type="ARBA" id="ARBA00022801"/>
    </source>
</evidence>
<proteinExistence type="inferred from homology"/>
<evidence type="ECO:0000313" key="7">
    <source>
        <dbReference type="Proteomes" id="UP000482960"/>
    </source>
</evidence>